<name>A0A0N5BJE7_STREA</name>
<feature type="signal peptide" evidence="1">
    <location>
        <begin position="1"/>
        <end position="17"/>
    </location>
</feature>
<evidence type="ECO:0000256" key="1">
    <source>
        <dbReference type="SAM" id="SignalP"/>
    </source>
</evidence>
<proteinExistence type="predicted"/>
<keyword evidence="2" id="KW-1185">Reference proteome</keyword>
<evidence type="ECO:0000313" key="2">
    <source>
        <dbReference type="Proteomes" id="UP000046392"/>
    </source>
</evidence>
<protein>
    <submittedName>
        <fullName evidence="3">PIR protein</fullName>
    </submittedName>
</protein>
<dbReference type="STRING" id="174720.A0A0N5BJE7"/>
<evidence type="ECO:0000313" key="3">
    <source>
        <dbReference type="WBParaSite" id="SPAL_0000607300.1"/>
    </source>
</evidence>
<keyword evidence="1" id="KW-0732">Signal</keyword>
<accession>A0A0N5BJE7</accession>
<organism evidence="2 3">
    <name type="scientific">Strongyloides papillosus</name>
    <name type="common">Intestinal threadworm</name>
    <dbReference type="NCBI Taxonomy" id="174720"/>
    <lineage>
        <taxon>Eukaryota</taxon>
        <taxon>Metazoa</taxon>
        <taxon>Ecdysozoa</taxon>
        <taxon>Nematoda</taxon>
        <taxon>Chromadorea</taxon>
        <taxon>Rhabditida</taxon>
        <taxon>Tylenchina</taxon>
        <taxon>Panagrolaimomorpha</taxon>
        <taxon>Strongyloidoidea</taxon>
        <taxon>Strongyloididae</taxon>
        <taxon>Strongyloides</taxon>
    </lineage>
</organism>
<dbReference type="WBParaSite" id="SPAL_0000607300.1">
    <property type="protein sequence ID" value="SPAL_0000607300.1"/>
    <property type="gene ID" value="SPAL_0000607300"/>
</dbReference>
<feature type="chain" id="PRO_5005894676" evidence="1">
    <location>
        <begin position="18"/>
        <end position="307"/>
    </location>
</feature>
<dbReference type="Proteomes" id="UP000046392">
    <property type="component" value="Unplaced"/>
</dbReference>
<sequence length="307" mass="34645">MLTLITLLFYLFYNIDGLCNYYENYNLLGILKNTNVQKQICNSENVTCTYVSLSIPGLVVGSFSGCPEMANFILTTIITSRLDIFNKFKAIINNKTKEIDNDLLCHRSMYGNQSELIDTMSGVGEFFVHCYTQDETYDSPGVQFHPPTENVMPVKCNSYQNQDFCTEGYCGMLEVSSIVLGGFSQFSQKYQYCPNNIINQLYVISTELNITFNNALIDATHDIGPICVDKSNSKVLSKNGLLSYFWYVNCYVPNNTNSVQFPEIPDLMFYATTTTTLKPIMTTTKLATSFCNLSITTITILTIIFLL</sequence>
<reference evidence="3" key="1">
    <citation type="submission" date="2017-02" db="UniProtKB">
        <authorList>
            <consortium name="WormBaseParasite"/>
        </authorList>
    </citation>
    <scope>IDENTIFICATION</scope>
</reference>
<dbReference type="AlphaFoldDB" id="A0A0N5BJE7"/>